<feature type="region of interest" description="Disordered" evidence="1">
    <location>
        <begin position="521"/>
        <end position="590"/>
    </location>
</feature>
<dbReference type="PANTHER" id="PTHR28083:SF1">
    <property type="entry name" value="GOOD FOR FULL DBP5 ACTIVITY PROTEIN 2"/>
    <property type="match status" value="1"/>
</dbReference>
<feature type="domain" description="Gfd2/YDR514C-like C-terminal" evidence="2">
    <location>
        <begin position="162"/>
        <end position="346"/>
    </location>
</feature>
<dbReference type="PANTHER" id="PTHR28083">
    <property type="entry name" value="GOOD FOR FULL DBP5 ACTIVITY PROTEIN 2"/>
    <property type="match status" value="1"/>
</dbReference>
<dbReference type="GO" id="GO:0005634">
    <property type="term" value="C:nucleus"/>
    <property type="evidence" value="ECO:0007669"/>
    <property type="project" value="TreeGrafter"/>
</dbReference>
<accession>L8X1J8</accession>
<dbReference type="STRING" id="983506.L8X1J8"/>
<evidence type="ECO:0000259" key="2">
    <source>
        <dbReference type="Pfam" id="PF21762"/>
    </source>
</evidence>
<dbReference type="HOGENOM" id="CLU_463186_0_0_1"/>
<comment type="caution">
    <text evidence="3">The sequence shown here is derived from an EMBL/GenBank/DDBJ whole genome shotgun (WGS) entry which is preliminary data.</text>
</comment>
<dbReference type="InterPro" id="IPR040151">
    <property type="entry name" value="Gfd2/YDR514C-like"/>
</dbReference>
<feature type="region of interest" description="Disordered" evidence="1">
    <location>
        <begin position="368"/>
        <end position="425"/>
    </location>
</feature>
<feature type="compositionally biased region" description="Polar residues" evidence="1">
    <location>
        <begin position="470"/>
        <end position="495"/>
    </location>
</feature>
<evidence type="ECO:0000256" key="1">
    <source>
        <dbReference type="SAM" id="MobiDB-lite"/>
    </source>
</evidence>
<dbReference type="EMBL" id="AFRT01000414">
    <property type="protein sequence ID" value="ELU44105.1"/>
    <property type="molecule type" value="Genomic_DNA"/>
</dbReference>
<feature type="region of interest" description="Disordered" evidence="1">
    <location>
        <begin position="467"/>
        <end position="495"/>
    </location>
</feature>
<reference evidence="3 4" key="1">
    <citation type="journal article" date="2013" name="Nat. Commun.">
        <title>The evolution and pathogenic mechanisms of the rice sheath blight pathogen.</title>
        <authorList>
            <person name="Zheng A."/>
            <person name="Lin R."/>
            <person name="Xu L."/>
            <person name="Qin P."/>
            <person name="Tang C."/>
            <person name="Ai P."/>
            <person name="Zhang D."/>
            <person name="Liu Y."/>
            <person name="Sun Z."/>
            <person name="Feng H."/>
            <person name="Wang Y."/>
            <person name="Chen Y."/>
            <person name="Liang X."/>
            <person name="Fu R."/>
            <person name="Li Q."/>
            <person name="Zhang J."/>
            <person name="Yu X."/>
            <person name="Xie Z."/>
            <person name="Ding L."/>
            <person name="Guan P."/>
            <person name="Tang J."/>
            <person name="Liang Y."/>
            <person name="Wang S."/>
            <person name="Deng Q."/>
            <person name="Li S."/>
            <person name="Zhu J."/>
            <person name="Wang L."/>
            <person name="Liu H."/>
            <person name="Li P."/>
        </authorList>
    </citation>
    <scope>NUCLEOTIDE SEQUENCE [LARGE SCALE GENOMIC DNA]</scope>
    <source>
        <strain evidence="4">AG-1 IA</strain>
    </source>
</reference>
<gene>
    <name evidence="3" type="ORF">AG1IA_01865</name>
</gene>
<evidence type="ECO:0000313" key="4">
    <source>
        <dbReference type="Proteomes" id="UP000011668"/>
    </source>
</evidence>
<dbReference type="AlphaFoldDB" id="L8X1J8"/>
<dbReference type="Pfam" id="PF21762">
    <property type="entry name" value="DEDDh_C"/>
    <property type="match status" value="1"/>
</dbReference>
<keyword evidence="4" id="KW-1185">Reference proteome</keyword>
<protein>
    <recommendedName>
        <fullName evidence="2">Gfd2/YDR514C-like C-terminal domain-containing protein</fullName>
    </recommendedName>
</protein>
<feature type="compositionally biased region" description="Acidic residues" evidence="1">
    <location>
        <begin position="566"/>
        <end position="582"/>
    </location>
</feature>
<dbReference type="OrthoDB" id="5953249at2759"/>
<dbReference type="Proteomes" id="UP000011668">
    <property type="component" value="Unassembled WGS sequence"/>
</dbReference>
<feature type="compositionally biased region" description="Pro residues" evidence="1">
    <location>
        <begin position="402"/>
        <end position="412"/>
    </location>
</feature>
<proteinExistence type="predicted"/>
<dbReference type="InterPro" id="IPR048519">
    <property type="entry name" value="Gfd2/YDR514C-like_C"/>
</dbReference>
<evidence type="ECO:0000313" key="3">
    <source>
        <dbReference type="EMBL" id="ELU44105.1"/>
    </source>
</evidence>
<sequence length="714" mass="76769">MSHKDNFQLVDVQGWDWDLHSVYSAYIGHFQSHAVPWYDRSWGHLFSSFDDFLTFGWPTVTVTDSRTGKGHIVTRAGSVGAFTLPKISNVMQIIPYEHTQRHLRQIADMATYKKVHATLPAAEFSAFKSRVKHGDLHCERLSNHLIKNWLSIRFVWSEKSLLPLEWGYAAVRCAHINAVGSWPPKEENFRKGHFVVAEYADKVRNKLRPTHPWEYAFGDTHVVGKSKLPDVINSVISSLATPDSESVANSLVLVGHNISGDLERLAELKISTYHSDALRTFLYQLPHNMLIVDTAVASLRHGIFGPQLPPAAPLARLLAAQSRAPRCTLGNAGNDAWLALGAMIAMVDPNSIPLNTATIGGPLPSPLPYPPKAASPNGLPSPITVPSARPRYNSQAHLSPNSPSPLPIPGTPPVDGFPFPSHSANPNARPISAVFARPRTGSAGAEAISRLSLNGLSLNSGPSLGFDTGVGSTSNRNSRPISGTFGHSSGQSPRNSLNLGVTSPDEFGGVGGQAQISRSWNGRSVLGNGRPQTPLGLGGGLLDLKPGKSTKVVVSPSARPGAGGDSSEDESEVANESEDDEPGTGFAPKIRPAPAISILRLPPEKRTQQTHKCYQALPIYCDVPLVIDIAVRSVSQVSLPFDALIITVTLSRTNISWSYAHCKDAEKASAIYSSHDYEGTKYNYSYKAIIGSGFIATKASLCASALAALITTLT</sequence>
<name>L8X1J8_THACA</name>
<organism evidence="3 4">
    <name type="scientific">Thanatephorus cucumeris (strain AG1-IA)</name>
    <name type="common">Rice sheath blight fungus</name>
    <name type="synonym">Rhizoctonia solani</name>
    <dbReference type="NCBI Taxonomy" id="983506"/>
    <lineage>
        <taxon>Eukaryota</taxon>
        <taxon>Fungi</taxon>
        <taxon>Dikarya</taxon>
        <taxon>Basidiomycota</taxon>
        <taxon>Agaricomycotina</taxon>
        <taxon>Agaricomycetes</taxon>
        <taxon>Cantharellales</taxon>
        <taxon>Ceratobasidiaceae</taxon>
        <taxon>Rhizoctonia</taxon>
        <taxon>Rhizoctonia solani AG-1</taxon>
    </lineage>
</organism>